<protein>
    <submittedName>
        <fullName evidence="1">Uncharacterized protein</fullName>
    </submittedName>
</protein>
<reference evidence="1 2" key="1">
    <citation type="submission" date="2019-06" db="EMBL/GenBank/DDBJ databases">
        <title>Genome of new Rhodobacteraceae sp. SM1903.</title>
        <authorList>
            <person name="Ren X."/>
        </authorList>
    </citation>
    <scope>NUCLEOTIDE SEQUENCE [LARGE SCALE GENOMIC DNA]</scope>
    <source>
        <strain evidence="1 2">SM1903</strain>
    </source>
</reference>
<evidence type="ECO:0000313" key="1">
    <source>
        <dbReference type="EMBL" id="TNY33839.1"/>
    </source>
</evidence>
<dbReference type="AlphaFoldDB" id="A0A5C5GIX3"/>
<organism evidence="1 2">
    <name type="scientific">Pelagovum pacificum</name>
    <dbReference type="NCBI Taxonomy" id="2588711"/>
    <lineage>
        <taxon>Bacteria</taxon>
        <taxon>Pseudomonadati</taxon>
        <taxon>Pseudomonadota</taxon>
        <taxon>Alphaproteobacteria</taxon>
        <taxon>Rhodobacterales</taxon>
        <taxon>Paracoccaceae</taxon>
        <taxon>Pelagovum</taxon>
    </lineage>
</organism>
<dbReference type="RefSeq" id="WP_140194615.1">
    <property type="nucleotide sequence ID" value="NZ_CP065915.1"/>
</dbReference>
<gene>
    <name evidence="1" type="ORF">FHY64_11425</name>
</gene>
<sequence length="61" mass="7416">MKHVADKSHHQAPAQRMRQYLRIQTSRHPDRASLMLQRRLRKSDTSRLTREFLRIERGEYA</sequence>
<dbReference type="Proteomes" id="UP000314011">
    <property type="component" value="Unassembled WGS sequence"/>
</dbReference>
<accession>A0A5C5GIX3</accession>
<dbReference type="OrthoDB" id="7874235at2"/>
<proteinExistence type="predicted"/>
<dbReference type="EMBL" id="VFFF01000001">
    <property type="protein sequence ID" value="TNY33839.1"/>
    <property type="molecule type" value="Genomic_DNA"/>
</dbReference>
<comment type="caution">
    <text evidence="1">The sequence shown here is derived from an EMBL/GenBank/DDBJ whole genome shotgun (WGS) entry which is preliminary data.</text>
</comment>
<name>A0A5C5GIX3_9RHOB</name>
<keyword evidence="2" id="KW-1185">Reference proteome</keyword>
<evidence type="ECO:0000313" key="2">
    <source>
        <dbReference type="Proteomes" id="UP000314011"/>
    </source>
</evidence>